<proteinExistence type="predicted"/>
<keyword evidence="1" id="KW-1133">Transmembrane helix</keyword>
<accession>A0ABZ3HEE4</accession>
<dbReference type="EMBL" id="CP147920">
    <property type="protein sequence ID" value="XAU16255.1"/>
    <property type="molecule type" value="Genomic_DNA"/>
</dbReference>
<keyword evidence="3" id="KW-1185">Reference proteome</keyword>
<feature type="transmembrane region" description="Helical" evidence="1">
    <location>
        <begin position="186"/>
        <end position="203"/>
    </location>
</feature>
<feature type="transmembrane region" description="Helical" evidence="1">
    <location>
        <begin position="259"/>
        <end position="280"/>
    </location>
</feature>
<feature type="transmembrane region" description="Helical" evidence="1">
    <location>
        <begin position="224"/>
        <end position="247"/>
    </location>
</feature>
<gene>
    <name evidence="2" type="ORF">WCY31_05980</name>
</gene>
<feature type="transmembrane region" description="Helical" evidence="1">
    <location>
        <begin position="146"/>
        <end position="166"/>
    </location>
</feature>
<name>A0ABZ3HEE4_9BACT</name>
<keyword evidence="1" id="KW-0812">Transmembrane</keyword>
<evidence type="ECO:0008006" key="4">
    <source>
        <dbReference type="Google" id="ProtNLM"/>
    </source>
</evidence>
<dbReference type="RefSeq" id="WP_345973662.1">
    <property type="nucleotide sequence ID" value="NZ_CP147920.1"/>
</dbReference>
<reference evidence="2 3" key="1">
    <citation type="submission" date="2024-03" db="EMBL/GenBank/DDBJ databases">
        <title>Sulfurimonas sp. HSL3-1.</title>
        <authorList>
            <person name="Wang S."/>
        </authorList>
    </citation>
    <scope>NUCLEOTIDE SEQUENCE [LARGE SCALE GENOMIC DNA]</scope>
    <source>
        <strain evidence="2 3">HSL3-1</strain>
    </source>
</reference>
<dbReference type="Proteomes" id="UP001447842">
    <property type="component" value="Chromosome"/>
</dbReference>
<sequence length="290" mass="33198">MKRIVNQFRQHRHAIEMFLRNRVEDDRFNFEDEAGIRTAFSHLPFLQMIYLIGPDLKQTSPNYYRRGRDVTRVGTDKSHYFANINLENFSTYMTSPYIHHITGDSSVTLVTADGEGGFVVFDFNLLKLLEALRLIEHNSRFERFKLIVYALGGSTLVAVSLFLILYGAYTFAYVFFHTADAMLHEVFKAIIAITLGMAIFDLAKTILENEVMYKNAGRQREGQYALLGKFLVSIIIALSIESLMVVFKITLGDYTGMGYGFLLLLGVTLMIVGLGWFDYLTTRRVLDEDK</sequence>
<evidence type="ECO:0000313" key="2">
    <source>
        <dbReference type="EMBL" id="XAU16255.1"/>
    </source>
</evidence>
<evidence type="ECO:0000256" key="1">
    <source>
        <dbReference type="SAM" id="Phobius"/>
    </source>
</evidence>
<organism evidence="2 3">
    <name type="scientific">Sulfurimonas diazotrophicus</name>
    <dbReference type="NCBI Taxonomy" id="3131939"/>
    <lineage>
        <taxon>Bacteria</taxon>
        <taxon>Pseudomonadati</taxon>
        <taxon>Campylobacterota</taxon>
        <taxon>Epsilonproteobacteria</taxon>
        <taxon>Campylobacterales</taxon>
        <taxon>Sulfurimonadaceae</taxon>
        <taxon>Sulfurimonas</taxon>
    </lineage>
</organism>
<protein>
    <recommendedName>
        <fullName evidence="4">General glycosylation pathway protein</fullName>
    </recommendedName>
</protein>
<evidence type="ECO:0000313" key="3">
    <source>
        <dbReference type="Proteomes" id="UP001447842"/>
    </source>
</evidence>
<keyword evidence="1" id="KW-0472">Membrane</keyword>